<dbReference type="Gene3D" id="3.40.630.30">
    <property type="match status" value="1"/>
</dbReference>
<evidence type="ECO:0000259" key="1">
    <source>
        <dbReference type="Pfam" id="PF13302"/>
    </source>
</evidence>
<dbReference type="GO" id="GO:0016747">
    <property type="term" value="F:acyltransferase activity, transferring groups other than amino-acyl groups"/>
    <property type="evidence" value="ECO:0007669"/>
    <property type="project" value="InterPro"/>
</dbReference>
<dbReference type="Proteomes" id="UP001348817">
    <property type="component" value="Chromosome"/>
</dbReference>
<evidence type="ECO:0000313" key="3">
    <source>
        <dbReference type="Proteomes" id="UP001348817"/>
    </source>
</evidence>
<protein>
    <submittedName>
        <fullName evidence="2">N-acetyltransferase</fullName>
    </submittedName>
</protein>
<dbReference type="EMBL" id="AP025314">
    <property type="protein sequence ID" value="BDD08212.1"/>
    <property type="molecule type" value="Genomic_DNA"/>
</dbReference>
<dbReference type="CDD" id="cd04301">
    <property type="entry name" value="NAT_SF"/>
    <property type="match status" value="1"/>
</dbReference>
<dbReference type="InterPro" id="IPR016181">
    <property type="entry name" value="Acyl_CoA_acyltransferase"/>
</dbReference>
<reference evidence="2 3" key="1">
    <citation type="submission" date="2021-12" db="EMBL/GenBank/DDBJ databases">
        <title>Genome sequencing of bacteria with rrn-lacking chromosome and rrn-plasmid.</title>
        <authorList>
            <person name="Anda M."/>
            <person name="Iwasaki W."/>
        </authorList>
    </citation>
    <scope>NUCLEOTIDE SEQUENCE [LARGE SCALE GENOMIC DNA]</scope>
    <source>
        <strain evidence="2 3">DSM 100852</strain>
    </source>
</reference>
<organism evidence="2 3">
    <name type="scientific">Fulvitalea axinellae</name>
    <dbReference type="NCBI Taxonomy" id="1182444"/>
    <lineage>
        <taxon>Bacteria</taxon>
        <taxon>Pseudomonadati</taxon>
        <taxon>Bacteroidota</taxon>
        <taxon>Cytophagia</taxon>
        <taxon>Cytophagales</taxon>
        <taxon>Persicobacteraceae</taxon>
        <taxon>Fulvitalea</taxon>
    </lineage>
</organism>
<dbReference type="AlphaFoldDB" id="A0AAU9CS83"/>
<dbReference type="SUPFAM" id="SSF55729">
    <property type="entry name" value="Acyl-CoA N-acyltransferases (Nat)"/>
    <property type="match status" value="1"/>
</dbReference>
<dbReference type="Pfam" id="PF13302">
    <property type="entry name" value="Acetyltransf_3"/>
    <property type="match status" value="1"/>
</dbReference>
<dbReference type="RefSeq" id="WP_338393487.1">
    <property type="nucleotide sequence ID" value="NZ_AP025314.1"/>
</dbReference>
<sequence length="171" mass="19480">MTLREFRGSDAERIALLLNNRRISKNLKDCVPFPYTVTDADKFIGFCQSEAPQMTFVIELEDELVGVIALIPQKDIYRLSAEIGFWLGEPYWDKGIVTEAIKRMIHYAFDELGLVRLYAGVFGDNPGSGECLQKAGFKFEGILEKAVIKDGEMKDEFRYALINPDWEEATK</sequence>
<proteinExistence type="predicted"/>
<gene>
    <name evidence="2" type="ORF">FUAX_06440</name>
</gene>
<dbReference type="PANTHER" id="PTHR43328:SF1">
    <property type="entry name" value="N-ACETYLTRANSFERASE DOMAIN-CONTAINING PROTEIN"/>
    <property type="match status" value="1"/>
</dbReference>
<evidence type="ECO:0000313" key="2">
    <source>
        <dbReference type="EMBL" id="BDD08212.1"/>
    </source>
</evidence>
<keyword evidence="3" id="KW-1185">Reference proteome</keyword>
<feature type="domain" description="N-acetyltransferase" evidence="1">
    <location>
        <begin position="2"/>
        <end position="138"/>
    </location>
</feature>
<name>A0AAU9CS83_9BACT</name>
<accession>A0AAU9CS83</accession>
<dbReference type="InterPro" id="IPR000182">
    <property type="entry name" value="GNAT_dom"/>
</dbReference>
<dbReference type="PANTHER" id="PTHR43328">
    <property type="entry name" value="ACETYLTRANSFERASE-RELATED"/>
    <property type="match status" value="1"/>
</dbReference>
<dbReference type="KEGG" id="fax:FUAX_06440"/>